<evidence type="ECO:0000256" key="1">
    <source>
        <dbReference type="ARBA" id="ARBA00022729"/>
    </source>
</evidence>
<evidence type="ECO:0000259" key="4">
    <source>
        <dbReference type="PROSITE" id="PS51272"/>
    </source>
</evidence>
<dbReference type="PANTHER" id="PTHR43308">
    <property type="entry name" value="OUTER MEMBRANE PROTEIN ALPHA-RELATED"/>
    <property type="match status" value="1"/>
</dbReference>
<feature type="domain" description="SLH" evidence="4">
    <location>
        <begin position="159"/>
        <end position="222"/>
    </location>
</feature>
<evidence type="ECO:0000313" key="6">
    <source>
        <dbReference type="Proteomes" id="UP001459714"/>
    </source>
</evidence>
<dbReference type="PROSITE" id="PS51272">
    <property type="entry name" value="SLH"/>
    <property type="match status" value="3"/>
</dbReference>
<dbReference type="InterPro" id="IPR003343">
    <property type="entry name" value="Big_2"/>
</dbReference>
<keyword evidence="6" id="KW-1185">Reference proteome</keyword>
<feature type="region of interest" description="Disordered" evidence="2">
    <location>
        <begin position="313"/>
        <end position="332"/>
    </location>
</feature>
<accession>A0ABU9K330</accession>
<dbReference type="Gene3D" id="2.60.40.1080">
    <property type="match status" value="1"/>
</dbReference>
<reference evidence="5 6" key="1">
    <citation type="submission" date="2024-03" db="EMBL/GenBank/DDBJ databases">
        <title>Bacilli Hybrid Assemblies.</title>
        <authorList>
            <person name="Kovac J."/>
        </authorList>
    </citation>
    <scope>NUCLEOTIDE SEQUENCE [LARGE SCALE GENOMIC DNA]</scope>
    <source>
        <strain evidence="5 6">FSL M8-0022</strain>
    </source>
</reference>
<dbReference type="RefSeq" id="WP_342021173.1">
    <property type="nucleotide sequence ID" value="NZ_JBBYAK010000003.1"/>
</dbReference>
<proteinExistence type="predicted"/>
<dbReference type="InterPro" id="IPR051465">
    <property type="entry name" value="Cell_Envelope_Struct_Comp"/>
</dbReference>
<dbReference type="Pfam" id="PF02368">
    <property type="entry name" value="Big_2"/>
    <property type="match status" value="1"/>
</dbReference>
<evidence type="ECO:0000313" key="5">
    <source>
        <dbReference type="EMBL" id="MEL3959563.1"/>
    </source>
</evidence>
<dbReference type="Proteomes" id="UP001459714">
    <property type="component" value="Unassembled WGS sequence"/>
</dbReference>
<sequence length="471" mass="52728">MKLKSSVLSLMATSLIAIPTVAGAETVVNTHKQVTEAQIKLSDIHDNWAKKSIDYLVSKNILTGYPDGTFKPNNYISREEAVKVIVLALNKAPKQEQKSKFPDVAEGFWAEEYINVAKDENIITGYPDGSFGLGNNLTRGEMAAILVRAFGLKPTNEQGSLPFPDVADGYWAYKDILALYQQGVVEGYPDGTYGPENNITRAEFATFVERILNPVKEENPSPNPTKEITAFSFDFKKMLKEGQEQTLALSVTYNDGTTKDVTKDTTFKVENSEVAVIQNGKIKALKEGKTKLTANYKGQIAITSIEVEKEKVEEEKPIEEKPNPTGPIEVNNSYKLPPVTIKGFTFKHDGRWWSDEGNPNPKYVMNGRPVTPDWVDERGFSYTELPEFSETPIKPGRYSFYNYYGEKIYDISVYGSALSYIKMGLPLTKDEFINAVNRLNETKQPVTIPNKNIVFDFDPTQGEKLVTMTVK</sequence>
<name>A0ABU9K330_9BACI</name>
<feature type="chain" id="PRO_5045334295" evidence="3">
    <location>
        <begin position="25"/>
        <end position="471"/>
    </location>
</feature>
<feature type="domain" description="SLH" evidence="4">
    <location>
        <begin position="97"/>
        <end position="158"/>
    </location>
</feature>
<evidence type="ECO:0000256" key="3">
    <source>
        <dbReference type="SAM" id="SignalP"/>
    </source>
</evidence>
<dbReference type="EMBL" id="JBBYAK010000003">
    <property type="protein sequence ID" value="MEL3959563.1"/>
    <property type="molecule type" value="Genomic_DNA"/>
</dbReference>
<dbReference type="Pfam" id="PF00395">
    <property type="entry name" value="SLH"/>
    <property type="match status" value="3"/>
</dbReference>
<feature type="domain" description="SLH" evidence="4">
    <location>
        <begin position="36"/>
        <end position="96"/>
    </location>
</feature>
<feature type="signal peptide" evidence="3">
    <location>
        <begin position="1"/>
        <end position="24"/>
    </location>
</feature>
<comment type="caution">
    <text evidence="5">The sequence shown here is derived from an EMBL/GenBank/DDBJ whole genome shotgun (WGS) entry which is preliminary data.</text>
</comment>
<protein>
    <submittedName>
        <fullName evidence="5">S-layer homology domain-containing protein</fullName>
    </submittedName>
</protein>
<feature type="compositionally biased region" description="Basic and acidic residues" evidence="2">
    <location>
        <begin position="313"/>
        <end position="322"/>
    </location>
</feature>
<evidence type="ECO:0000256" key="2">
    <source>
        <dbReference type="SAM" id="MobiDB-lite"/>
    </source>
</evidence>
<organism evidence="5 6">
    <name type="scientific">Caldifermentibacillus hisashii</name>
    <dbReference type="NCBI Taxonomy" id="996558"/>
    <lineage>
        <taxon>Bacteria</taxon>
        <taxon>Bacillati</taxon>
        <taxon>Bacillota</taxon>
        <taxon>Bacilli</taxon>
        <taxon>Bacillales</taxon>
        <taxon>Bacillaceae</taxon>
        <taxon>Caldifermentibacillus</taxon>
    </lineage>
</organism>
<keyword evidence="1 3" id="KW-0732">Signal</keyword>
<gene>
    <name evidence="5" type="ORF">NST17_20635</name>
</gene>
<dbReference type="SMART" id="SM00635">
    <property type="entry name" value="BID_2"/>
    <property type="match status" value="1"/>
</dbReference>
<dbReference type="PANTHER" id="PTHR43308:SF5">
    <property type="entry name" value="S-LAYER PROTEIN _ PEPTIDOGLYCAN ENDO-BETA-N-ACETYLGLUCOSAMINIDASE"/>
    <property type="match status" value="1"/>
</dbReference>
<dbReference type="InterPro" id="IPR001119">
    <property type="entry name" value="SLH_dom"/>
</dbReference>